<dbReference type="InterPro" id="IPR046667">
    <property type="entry name" value="DUF6537"/>
</dbReference>
<dbReference type="NCBIfam" id="NF009588">
    <property type="entry name" value="PRK13029.1"/>
    <property type="match status" value="1"/>
</dbReference>
<dbReference type="PATRIC" id="fig|1435356.3.peg.4812"/>
<dbReference type="KEGG" id="rpy:Y013_23890"/>
<dbReference type="PANTHER" id="PTHR48084:SF3">
    <property type="entry name" value="SUBUNIT OF PYRUVATE:FLAVODOXIN OXIDOREDUCTASE"/>
    <property type="match status" value="1"/>
</dbReference>
<dbReference type="Pfam" id="PF01558">
    <property type="entry name" value="POR"/>
    <property type="match status" value="1"/>
</dbReference>
<evidence type="ECO:0000259" key="3">
    <source>
        <dbReference type="Pfam" id="PF20169"/>
    </source>
</evidence>
<organism evidence="4 5">
    <name type="scientific">Rhodococcus pyridinivorans SB3094</name>
    <dbReference type="NCBI Taxonomy" id="1435356"/>
    <lineage>
        <taxon>Bacteria</taxon>
        <taxon>Bacillati</taxon>
        <taxon>Actinomycetota</taxon>
        <taxon>Actinomycetes</taxon>
        <taxon>Mycobacteriales</taxon>
        <taxon>Nocardiaceae</taxon>
        <taxon>Rhodococcus</taxon>
    </lineage>
</organism>
<dbReference type="InterPro" id="IPR002880">
    <property type="entry name" value="Pyrv_Fd/Flavodoxin_OxRdtase_N"/>
</dbReference>
<dbReference type="SUPFAM" id="SSF53323">
    <property type="entry name" value="Pyruvate-ferredoxin oxidoreductase, PFOR, domain III"/>
    <property type="match status" value="1"/>
</dbReference>
<dbReference type="InterPro" id="IPR019752">
    <property type="entry name" value="Pyrv/ketoisovalerate_OxRed_cat"/>
</dbReference>
<evidence type="ECO:0000259" key="2">
    <source>
        <dbReference type="Pfam" id="PF01558"/>
    </source>
</evidence>
<dbReference type="CDD" id="cd07034">
    <property type="entry name" value="TPP_PYR_PFOR_IOR-alpha_like"/>
    <property type="match status" value="1"/>
</dbReference>
<evidence type="ECO:0000313" key="5">
    <source>
        <dbReference type="Proteomes" id="UP000018781"/>
    </source>
</evidence>
<dbReference type="SUPFAM" id="SSF52922">
    <property type="entry name" value="TK C-terminal domain-like"/>
    <property type="match status" value="1"/>
</dbReference>
<dbReference type="PANTHER" id="PTHR48084">
    <property type="entry name" value="2-OXOGLUTARATE OXIDOREDUCTASE SUBUNIT KORB-RELATED"/>
    <property type="match status" value="1"/>
</dbReference>
<evidence type="ECO:0000256" key="1">
    <source>
        <dbReference type="ARBA" id="ARBA00023002"/>
    </source>
</evidence>
<dbReference type="HOGENOM" id="CLU_009166_1_0_11"/>
<dbReference type="Proteomes" id="UP000018781">
    <property type="component" value="Chromosome"/>
</dbReference>
<dbReference type="GO" id="GO:0000287">
    <property type="term" value="F:magnesium ion binding"/>
    <property type="evidence" value="ECO:0007669"/>
    <property type="project" value="UniProtKB-ARBA"/>
</dbReference>
<dbReference type="InterPro" id="IPR029061">
    <property type="entry name" value="THDP-binding"/>
</dbReference>
<keyword evidence="1" id="KW-0560">Oxidoreductase</keyword>
<dbReference type="NCBIfam" id="NF009589">
    <property type="entry name" value="PRK13030.1"/>
    <property type="match status" value="1"/>
</dbReference>
<feature type="domain" description="Pyruvate/ketoisovalerate oxidoreductase catalytic" evidence="2">
    <location>
        <begin position="724"/>
        <end position="911"/>
    </location>
</feature>
<dbReference type="AlphaFoldDB" id="V9XPZ3"/>
<dbReference type="GO" id="GO:0016903">
    <property type="term" value="F:oxidoreductase activity, acting on the aldehyde or oxo group of donors"/>
    <property type="evidence" value="ECO:0007669"/>
    <property type="project" value="InterPro"/>
</dbReference>
<proteinExistence type="predicted"/>
<dbReference type="InterPro" id="IPR009014">
    <property type="entry name" value="Transketo_C/PFOR_II"/>
</dbReference>
<feature type="domain" description="DUF6537" evidence="3">
    <location>
        <begin position="961"/>
        <end position="1149"/>
    </location>
</feature>
<dbReference type="EMBL" id="CP006996">
    <property type="protein sequence ID" value="AHD23412.1"/>
    <property type="molecule type" value="Genomic_DNA"/>
</dbReference>
<name>V9XPZ3_9NOCA</name>
<dbReference type="SUPFAM" id="SSF52518">
    <property type="entry name" value="Thiamin diphosphate-binding fold (THDP-binding)"/>
    <property type="match status" value="2"/>
</dbReference>
<dbReference type="eggNOG" id="COG4231">
    <property type="taxonomic scope" value="Bacteria"/>
</dbReference>
<protein>
    <submittedName>
        <fullName evidence="4">2-oxoacid ferredoxin oxidoreductase subunit beta</fullName>
    </submittedName>
</protein>
<dbReference type="Gene3D" id="3.40.50.970">
    <property type="match status" value="1"/>
</dbReference>
<evidence type="ECO:0000313" key="4">
    <source>
        <dbReference type="EMBL" id="AHD23412.1"/>
    </source>
</evidence>
<gene>
    <name evidence="4" type="ORF">Y013_23890</name>
</gene>
<dbReference type="Gene3D" id="3.40.920.10">
    <property type="entry name" value="Pyruvate-ferredoxin oxidoreductase, PFOR, domain III"/>
    <property type="match status" value="1"/>
</dbReference>
<dbReference type="eggNOG" id="COG1014">
    <property type="taxonomic scope" value="Bacteria"/>
</dbReference>
<accession>V9XPZ3</accession>
<dbReference type="InterPro" id="IPR002869">
    <property type="entry name" value="Pyrv_flavodox_OxRed_cen"/>
</dbReference>
<reference evidence="4 5" key="1">
    <citation type="journal article" date="2014" name="Genome Announc.">
        <title>Complete Genome of Rhodococcus pyridinivorans SB3094, a Methyl-Ethyl-Ketone-Degrading Bacterium Used for Bioaugmentation.</title>
        <authorList>
            <person name="Dueholm M.S."/>
            <person name="Albertsen M."/>
            <person name="D'Imperio S."/>
            <person name="Tale V.P."/>
            <person name="Lewis D."/>
            <person name="Nielsen P.H."/>
            <person name="Nielsen J.L."/>
        </authorList>
    </citation>
    <scope>NUCLEOTIDE SEQUENCE [LARGE SCALE GENOMIC DNA]</scope>
    <source>
        <strain evidence="4 5">SB3094</strain>
    </source>
</reference>
<sequence>MHTRDFTLSDRYNMTDGELFLTGLQALVRVPLEQSRRDARTGMRSAILISGYEGSPLAGYDLELNRQRELLDEQTIVFRPGVNEELAVNAVQGSQLASVSPNCEYDGVVGVWYGKAPGLDRASDALRHANLGGVAPNGGALVLVGDDSIAKSSTVPSSSETAMAELGLPILVPSDPQEVLDFGLHAIAMSRFSGLWVGMKLATNVVDGAATVRVDDTRVSVTMPSRVIDEIEYSHQVSSDFLQPNLARLEKSLMYERVELATRYVRTNEINRSIGDAQAKLGVITAGASFRDTLQALERIGISESDLGQSGIRILKLGAINPLDQDMVREFCDGLDEAVVIEEKRAFVELAVKDALYGVLGAPRVVGKRDEKARPLLRADSDLPPELLAEKLDQRIRAVIPQKVTELGLKDASRRPTRLTLPLLTRTPYFCSGCPHNRSTVVPEGSLVGAGIGCHALAKMMPEDRVGEIVALSQMGGEGASWVGMAPFVSNNHMFQNLGDGTFHHSGSLAIRAAVAAGVNITYKLLYNDAVAMTGGQSAIGKMSVPQIVQELLAEGVSRVVITTDDVKKYRKLRLPRSVNVLDRAELIPIQEELAATPGVTVLIHDQECATELRRKRKRGLVADPSTRAFINERLCEGCGDCGQKSNCMSVQPVETAFGRKTRIDQASCNKDYSCLDGDCPSFVAVEPGASSRKAKDDQSLPALPDPVLKINPEAFNVRITGVGGTGVVTVAQILSTAGALAGLHVRSLDQLGMAQKGGAVVSDLKFSTRPISGTNKLAEGDCDLYLGCDLLVAADKSNLTVASSQRTVSVISTAQVPTGSMILQPGTAFPSVASIRESIDATSRGNESVYADAREIAHREFGSDQLANMVLVGMAVQAGALPIPLESIEKAIELNGVAIAANLRAIRVGRMHVIEPTGSETAIPWAANSRMFGNATQLRDALTGLAGITEELKDRVGFLAADLADYHDVKYALSYVGFVSDTAAREARALGTTGPLTATAAESMFKLMAYKDEYETARHYLDPDFDRAVREQFGDDAIYRYKLHPPVLRAMGLKKKLSLGAWFKPMLHVLRRSRRLRGTRLDPFGYALVRKIERALIEEFAELTAEVLSLVSPESADQVAAILAMPQEIRGYEHIKLDSVAEYHRKVNQARDLLLAPGGTEVA</sequence>
<dbReference type="CDD" id="cd02008">
    <property type="entry name" value="TPP_IOR_alpha"/>
    <property type="match status" value="1"/>
</dbReference>
<dbReference type="InterPro" id="IPR051457">
    <property type="entry name" value="2-oxoacid:Fd_oxidoreductase"/>
</dbReference>
<dbReference type="Pfam" id="PF20169">
    <property type="entry name" value="DUF6537"/>
    <property type="match status" value="1"/>
</dbReference>